<feature type="compositionally biased region" description="Polar residues" evidence="5">
    <location>
        <begin position="483"/>
        <end position="493"/>
    </location>
</feature>
<evidence type="ECO:0000256" key="5">
    <source>
        <dbReference type="SAM" id="MobiDB-lite"/>
    </source>
</evidence>
<feature type="compositionally biased region" description="Pro residues" evidence="5">
    <location>
        <begin position="412"/>
        <end position="423"/>
    </location>
</feature>
<dbReference type="PANTHER" id="PTHR12694:SF8">
    <property type="entry name" value="TRANSCRIPTION INITIATION FACTOR IIA SUBUNIT 1"/>
    <property type="match status" value="1"/>
</dbReference>
<feature type="compositionally biased region" description="Acidic residues" evidence="5">
    <location>
        <begin position="380"/>
        <end position="390"/>
    </location>
</feature>
<dbReference type="EMBL" id="CABIJS010000333">
    <property type="protein sequence ID" value="VUZ49591.1"/>
    <property type="molecule type" value="Genomic_DNA"/>
</dbReference>
<comment type="subcellular location">
    <subcellularLocation>
        <location evidence="1">Nucleus</location>
    </subcellularLocation>
</comment>
<feature type="compositionally biased region" description="Low complexity" evidence="5">
    <location>
        <begin position="247"/>
        <end position="272"/>
    </location>
</feature>
<dbReference type="SUPFAM" id="SSF50784">
    <property type="entry name" value="Transcription factor IIA (TFIIA), beta-barrel domain"/>
    <property type="match status" value="1"/>
</dbReference>
<dbReference type="Pfam" id="PF03153">
    <property type="entry name" value="TFIIA"/>
    <property type="match status" value="2"/>
</dbReference>
<proteinExistence type="inferred from homology"/>
<keyword evidence="7" id="KW-1185">Reference proteome</keyword>
<feature type="region of interest" description="Disordered" evidence="5">
    <location>
        <begin position="297"/>
        <end position="597"/>
    </location>
</feature>
<sequence>MVDVGNFYNSVINDVIEGMKETFTQEGYDLDVLEQLRKLWSSKLAETHVTDPEPLTQPIIQFTQRIQPSQFPTVIGQQSMGIPIARLPIQPNMSGIRTLQPIGRPNAPLTTLSMGTGGPPTGLVLRSSLSGPMSGAPRPIMLAAALNPQNAQGVQQRMGNPNGQFTGITIRAPTNNPGQPGQATIIGQPMTGMNGVIQGQNVQFVQLGQQTLMLPLQLRQSAPPQQGTTTTTTATILPAPPHHHHQQPIQQQQQMHFQMQPQNQQQQHFQQQQMLNQQQQQMQQLQLQQQQIQQQQQSFNRTQLDGAGDGDSDFSDEDVDVLEPYSVETPLRTGPLSVAPASTPRLRGGGSSVQSKQPPSDATPSLAHLQQPPSSALSVLEDEDDSDDEGMVAATPGIFAPPTGTSSLFTPNPTPIPATPTPKRPISSTPNQVAGAGTNVSKRSRGEEDTFVEEDADIDSEEGEGDFGSVATMTPAAHRIETLVTSGSATPTTSRRKQKAPKGKLQQTAAEHAHIPDLPPPEKTKMGSGKKEQEDGVGGVDGAIASGDNGGGDKNGSGTGPKEQDDDDDDDDDEEEEEEEDEPLGSGDDVSDEDSEELFQSENLVVCQYDRVSRCRSKWRFWLHDGVMKIRGRDRLFQKMIVETDWLVDASFRP</sequence>
<protein>
    <recommendedName>
        <fullName evidence="8">Transcription initiation factor IIA subunit 1</fullName>
    </recommendedName>
</protein>
<feature type="compositionally biased region" description="Polar residues" evidence="5">
    <location>
        <begin position="352"/>
        <end position="363"/>
    </location>
</feature>
<dbReference type="PANTHER" id="PTHR12694">
    <property type="entry name" value="TRANSCRIPTION INITIATION FACTOR IIA SUBUNIT 1"/>
    <property type="match status" value="1"/>
</dbReference>
<dbReference type="InterPro" id="IPR009088">
    <property type="entry name" value="TFIIA_b-brl"/>
</dbReference>
<reference evidence="6 7" key="1">
    <citation type="submission" date="2019-07" db="EMBL/GenBank/DDBJ databases">
        <authorList>
            <person name="Jastrzebski P J."/>
            <person name="Paukszto L."/>
            <person name="Jastrzebski P J."/>
        </authorList>
    </citation>
    <scope>NUCLEOTIDE SEQUENCE [LARGE SCALE GENOMIC DNA]</scope>
    <source>
        <strain evidence="6 7">WMS-il1</strain>
    </source>
</reference>
<evidence type="ECO:0000256" key="2">
    <source>
        <dbReference type="ARBA" id="ARBA00010059"/>
    </source>
</evidence>
<dbReference type="GO" id="GO:0005672">
    <property type="term" value="C:transcription factor TFIIA complex"/>
    <property type="evidence" value="ECO:0007669"/>
    <property type="project" value="InterPro"/>
</dbReference>
<evidence type="ECO:0000313" key="6">
    <source>
        <dbReference type="EMBL" id="VUZ49591.1"/>
    </source>
</evidence>
<dbReference type="GO" id="GO:0006367">
    <property type="term" value="P:transcription initiation at RNA polymerase II promoter"/>
    <property type="evidence" value="ECO:0007669"/>
    <property type="project" value="InterPro"/>
</dbReference>
<dbReference type="CDD" id="cd07976">
    <property type="entry name" value="TFIIA_alpha_beta_like"/>
    <property type="match status" value="1"/>
</dbReference>
<dbReference type="SMART" id="SM01371">
    <property type="entry name" value="TFIIA"/>
    <property type="match status" value="1"/>
</dbReference>
<dbReference type="Proteomes" id="UP000321570">
    <property type="component" value="Unassembled WGS sequence"/>
</dbReference>
<feature type="compositionally biased region" description="Acidic residues" evidence="5">
    <location>
        <begin position="308"/>
        <end position="321"/>
    </location>
</feature>
<comment type="similarity">
    <text evidence="2">Belongs to the TFIIA subunit 1 family.</text>
</comment>
<organism evidence="6 7">
    <name type="scientific">Hymenolepis diminuta</name>
    <name type="common">Rat tapeworm</name>
    <dbReference type="NCBI Taxonomy" id="6216"/>
    <lineage>
        <taxon>Eukaryota</taxon>
        <taxon>Metazoa</taxon>
        <taxon>Spiralia</taxon>
        <taxon>Lophotrochozoa</taxon>
        <taxon>Platyhelminthes</taxon>
        <taxon>Cestoda</taxon>
        <taxon>Eucestoda</taxon>
        <taxon>Cyclophyllidea</taxon>
        <taxon>Hymenolepididae</taxon>
        <taxon>Hymenolepis</taxon>
    </lineage>
</organism>
<evidence type="ECO:0000256" key="4">
    <source>
        <dbReference type="ARBA" id="ARBA00023242"/>
    </source>
</evidence>
<feature type="compositionally biased region" description="Gly residues" evidence="5">
    <location>
        <begin position="548"/>
        <end position="559"/>
    </location>
</feature>
<dbReference type="Gene3D" id="1.10.287.100">
    <property type="match status" value="1"/>
</dbReference>
<evidence type="ECO:0008006" key="8">
    <source>
        <dbReference type="Google" id="ProtNLM"/>
    </source>
</evidence>
<dbReference type="Gene3D" id="2.30.18.10">
    <property type="entry name" value="Transcription factor IIA (TFIIA), beta-barrel domain"/>
    <property type="match status" value="1"/>
</dbReference>
<feature type="region of interest" description="Disordered" evidence="5">
    <location>
        <begin position="221"/>
        <end position="272"/>
    </location>
</feature>
<keyword evidence="3" id="KW-0804">Transcription</keyword>
<dbReference type="SUPFAM" id="SSF47396">
    <property type="entry name" value="Transcription factor IIA (TFIIA), alpha-helical domain"/>
    <property type="match status" value="1"/>
</dbReference>
<feature type="compositionally biased region" description="Acidic residues" evidence="5">
    <location>
        <begin position="564"/>
        <end position="597"/>
    </location>
</feature>
<evidence type="ECO:0000313" key="7">
    <source>
        <dbReference type="Proteomes" id="UP000321570"/>
    </source>
</evidence>
<name>A0A564YQP3_HYMDI</name>
<dbReference type="InterPro" id="IPR004855">
    <property type="entry name" value="TFIIA_asu/bsu"/>
</dbReference>
<gene>
    <name evidence="6" type="ORF">WMSIL1_LOCUS8807</name>
</gene>
<feature type="compositionally biased region" description="Acidic residues" evidence="5">
    <location>
        <begin position="449"/>
        <end position="465"/>
    </location>
</feature>
<accession>A0A564YQP3</accession>
<evidence type="ECO:0000256" key="3">
    <source>
        <dbReference type="ARBA" id="ARBA00023163"/>
    </source>
</evidence>
<keyword evidence="4" id="KW-0539">Nucleus</keyword>
<feature type="compositionally biased region" description="Basic and acidic residues" evidence="5">
    <location>
        <begin position="511"/>
        <end position="534"/>
    </location>
</feature>
<evidence type="ECO:0000256" key="1">
    <source>
        <dbReference type="ARBA" id="ARBA00004123"/>
    </source>
</evidence>
<dbReference type="AlphaFoldDB" id="A0A564YQP3"/>